<organism evidence="2 3">
    <name type="scientific">Candidatus Onthousia faecipullorum</name>
    <dbReference type="NCBI Taxonomy" id="2840887"/>
    <lineage>
        <taxon>Bacteria</taxon>
        <taxon>Bacillati</taxon>
        <taxon>Bacillota</taxon>
        <taxon>Bacilli</taxon>
        <taxon>Candidatus Onthousia</taxon>
    </lineage>
</organism>
<sequence length="388" mass="43979">MNLGIEYEKMEFKKSTSEIIEGVISLAAMLNKHNEGTVYFGVKNNGDVIGQKDLNENTLRDVSRKISEGIKPQIIPHISLELIGDKKIIKVYAKGDNVPYSAFGKYYSRSFDEDKQLSPEMLKALINKDGEPDYIVKRIASNQDLSFKMLKALYISNDIKINNDKFEDNLGLKTDDNKYNLMAELLADSNDLSIKVVTFAGCDKSVMLKRTDYGGKCLLLSVNNVLEYMESINETKVKLGGIQRIEEKYFDFSSFREAWLNACVHTKWSEEIPPAVYIYDDRIEIVSNGGLPSALTKEDFFAGVSKPVNKKLLKIFCDLDYIDQTGHGIPLIVKNYGKDAFYISEHTIIVTIPLNKELLNDVTSIDEYSDLNEAETKILSLIKNNNYY</sequence>
<dbReference type="Gene3D" id="3.30.565.60">
    <property type="match status" value="1"/>
</dbReference>
<dbReference type="Pfam" id="PF04326">
    <property type="entry name" value="SLFN_AlbA_2"/>
    <property type="match status" value="1"/>
</dbReference>
<dbReference type="InterPro" id="IPR038461">
    <property type="entry name" value="Schlafen_AlbA_2_dom_sf"/>
</dbReference>
<dbReference type="PANTHER" id="PTHR30595">
    <property type="entry name" value="GLPR-RELATED TRANSCRIPTIONAL REPRESSOR"/>
    <property type="match status" value="1"/>
</dbReference>
<dbReference type="InterPro" id="IPR038475">
    <property type="entry name" value="RecG_C_sf"/>
</dbReference>
<feature type="domain" description="Schlafen AlbA-2" evidence="1">
    <location>
        <begin position="6"/>
        <end position="117"/>
    </location>
</feature>
<dbReference type="Proteomes" id="UP000886833">
    <property type="component" value="Unassembled WGS sequence"/>
</dbReference>
<feature type="non-terminal residue" evidence="2">
    <location>
        <position position="388"/>
    </location>
</feature>
<dbReference type="EMBL" id="DVKQ01000037">
    <property type="protein sequence ID" value="HIT37425.1"/>
    <property type="molecule type" value="Genomic_DNA"/>
</dbReference>
<proteinExistence type="predicted"/>
<protein>
    <submittedName>
        <fullName evidence="2">DNA binding domain-containing protein</fullName>
    </submittedName>
</protein>
<evidence type="ECO:0000313" key="3">
    <source>
        <dbReference type="Proteomes" id="UP000886833"/>
    </source>
</evidence>
<evidence type="ECO:0000259" key="1">
    <source>
        <dbReference type="Pfam" id="PF04326"/>
    </source>
</evidence>
<gene>
    <name evidence="2" type="ORF">IAB59_02960</name>
</gene>
<dbReference type="Gene3D" id="3.30.950.30">
    <property type="entry name" value="Schlafen, AAA domain"/>
    <property type="match status" value="1"/>
</dbReference>
<comment type="caution">
    <text evidence="2">The sequence shown here is derived from an EMBL/GenBank/DDBJ whole genome shotgun (WGS) entry which is preliminary data.</text>
</comment>
<reference evidence="2" key="1">
    <citation type="submission" date="2020-10" db="EMBL/GenBank/DDBJ databases">
        <authorList>
            <person name="Gilroy R."/>
        </authorList>
    </citation>
    <scope>NUCLEOTIDE SEQUENCE</scope>
    <source>
        <strain evidence="2">CHK195-26880</strain>
    </source>
</reference>
<accession>A0A9D1GAG6</accession>
<dbReference type="Pfam" id="PF13749">
    <property type="entry name" value="HATPase_c_4"/>
    <property type="match status" value="1"/>
</dbReference>
<dbReference type="AlphaFoldDB" id="A0A9D1GAG6"/>
<name>A0A9D1GAG6_9FIRM</name>
<reference evidence="2" key="2">
    <citation type="journal article" date="2021" name="PeerJ">
        <title>Extensive microbial diversity within the chicken gut microbiome revealed by metagenomics and culture.</title>
        <authorList>
            <person name="Gilroy R."/>
            <person name="Ravi A."/>
            <person name="Getino M."/>
            <person name="Pursley I."/>
            <person name="Horton D.L."/>
            <person name="Alikhan N.F."/>
            <person name="Baker D."/>
            <person name="Gharbi K."/>
            <person name="Hall N."/>
            <person name="Watson M."/>
            <person name="Adriaenssens E.M."/>
            <person name="Foster-Nyarko E."/>
            <person name="Jarju S."/>
            <person name="Secka A."/>
            <person name="Antonio M."/>
            <person name="Oren A."/>
            <person name="Chaudhuri R.R."/>
            <person name="La Ragione R."/>
            <person name="Hildebrand F."/>
            <person name="Pallen M.J."/>
        </authorList>
    </citation>
    <scope>NUCLEOTIDE SEQUENCE</scope>
    <source>
        <strain evidence="2">CHK195-26880</strain>
    </source>
</reference>
<evidence type="ECO:0000313" key="2">
    <source>
        <dbReference type="EMBL" id="HIT37425.1"/>
    </source>
</evidence>
<dbReference type="InterPro" id="IPR007421">
    <property type="entry name" value="Schlafen_AlbA_2_dom"/>
</dbReference>
<dbReference type="PANTHER" id="PTHR30595:SF6">
    <property type="entry name" value="SCHLAFEN ALBA-2 DOMAIN-CONTAINING PROTEIN"/>
    <property type="match status" value="1"/>
</dbReference>